<accession>A0A4R2Q428</accession>
<evidence type="ECO:0000256" key="2">
    <source>
        <dbReference type="ARBA" id="ARBA00022553"/>
    </source>
</evidence>
<dbReference type="EC" id="7.-.-.-" evidence="10"/>
<feature type="transmembrane region" description="Helical" evidence="10">
    <location>
        <begin position="127"/>
        <end position="149"/>
    </location>
</feature>
<comment type="cofactor">
    <cofactor evidence="10">
        <name>FMN</name>
        <dbReference type="ChEBI" id="CHEBI:58210"/>
    </cofactor>
</comment>
<evidence type="ECO:0000256" key="6">
    <source>
        <dbReference type="ARBA" id="ARBA00022967"/>
    </source>
</evidence>
<dbReference type="AlphaFoldDB" id="A0A4R2Q428"/>
<feature type="transmembrane region" description="Helical" evidence="10">
    <location>
        <begin position="239"/>
        <end position="258"/>
    </location>
</feature>
<dbReference type="EMBL" id="SLXP01000002">
    <property type="protein sequence ID" value="TCP43340.1"/>
    <property type="molecule type" value="Genomic_DNA"/>
</dbReference>
<evidence type="ECO:0000256" key="10">
    <source>
        <dbReference type="HAMAP-Rule" id="MF_00462"/>
    </source>
</evidence>
<sequence>MTAIPTLVSGPHTHSRFNVSRTMMAVMMCLSPATGFGLLHFGWPAVFLFLVTIAAALVFEVLCLALAGKPILRFATDGSAVLTGWIVALTLPPWAPWWVGVTGAGIAIVIGKHVFGGLGQNLFNPAMVARAMLLVALPVQMTTWVTPIIGGPVGTDFRQALAITFGGETGIDAVSSASTLSHVKSQLDAGQPMQAILADMGSLHDQFFGFVPGSLGEISAFLLLLGGVGLILLRVITVVIPLSVLGSVAVLSGAAWLIAPDQFPPPQFHLVSGSLMFCAFFIATDYVTSPVTGLGKMIYGIGIGSLIFVIRSWGAFPEGVAFAVLLMNACTPLIDDYVRPRIFGRTRAGKPIELRETP</sequence>
<feature type="transmembrane region" description="Helical" evidence="10">
    <location>
        <begin position="47"/>
        <end position="67"/>
    </location>
</feature>
<feature type="transmembrane region" description="Helical" evidence="10">
    <location>
        <begin position="97"/>
        <end position="115"/>
    </location>
</feature>
<feature type="transmembrane region" description="Helical" evidence="10">
    <location>
        <begin position="22"/>
        <end position="41"/>
    </location>
</feature>
<evidence type="ECO:0000256" key="1">
    <source>
        <dbReference type="ARBA" id="ARBA00022448"/>
    </source>
</evidence>
<evidence type="ECO:0000313" key="12">
    <source>
        <dbReference type="Proteomes" id="UP000294835"/>
    </source>
</evidence>
<keyword evidence="12" id="KW-1185">Reference proteome</keyword>
<dbReference type="PANTHER" id="PTHR30578:SF0">
    <property type="entry name" value="ION-TRANSLOCATING OXIDOREDUCTASE COMPLEX SUBUNIT D"/>
    <property type="match status" value="1"/>
</dbReference>
<dbReference type="GO" id="GO:0055085">
    <property type="term" value="P:transmembrane transport"/>
    <property type="evidence" value="ECO:0007669"/>
    <property type="project" value="InterPro"/>
</dbReference>
<evidence type="ECO:0000256" key="4">
    <source>
        <dbReference type="ARBA" id="ARBA00022643"/>
    </source>
</evidence>
<dbReference type="OrthoDB" id="9776359at2"/>
<dbReference type="HAMAP" id="MF_00462">
    <property type="entry name" value="RsxD_RnfD"/>
    <property type="match status" value="1"/>
</dbReference>
<evidence type="ECO:0000256" key="5">
    <source>
        <dbReference type="ARBA" id="ARBA00022692"/>
    </source>
</evidence>
<comment type="subcellular location">
    <subcellularLocation>
        <location evidence="10">Cellular chromatophore membrane</location>
        <topology evidence="10">Multi-pass membrane protein</topology>
    </subcellularLocation>
</comment>
<feature type="modified residue" description="FMN phosphoryl threonine" evidence="10">
    <location>
        <position position="179"/>
    </location>
</feature>
<keyword evidence="10" id="KW-0535">Nitrogen fixation</keyword>
<feature type="transmembrane region" description="Helical" evidence="10">
    <location>
        <begin position="207"/>
        <end position="232"/>
    </location>
</feature>
<keyword evidence="1 10" id="KW-0813">Transport</keyword>
<evidence type="ECO:0000256" key="9">
    <source>
        <dbReference type="ARBA" id="ARBA00023136"/>
    </source>
</evidence>
<proteinExistence type="inferred from homology"/>
<feature type="transmembrane region" description="Helical" evidence="10">
    <location>
        <begin position="270"/>
        <end position="288"/>
    </location>
</feature>
<evidence type="ECO:0000256" key="3">
    <source>
        <dbReference type="ARBA" id="ARBA00022630"/>
    </source>
</evidence>
<dbReference type="GO" id="GO:0005886">
    <property type="term" value="C:plasma membrane"/>
    <property type="evidence" value="ECO:0007669"/>
    <property type="project" value="TreeGrafter"/>
</dbReference>
<organism evidence="11 12">
    <name type="scientific">Rhodovulum marinum</name>
    <dbReference type="NCBI Taxonomy" id="320662"/>
    <lineage>
        <taxon>Bacteria</taxon>
        <taxon>Pseudomonadati</taxon>
        <taxon>Pseudomonadota</taxon>
        <taxon>Alphaproteobacteria</taxon>
        <taxon>Rhodobacterales</taxon>
        <taxon>Paracoccaceae</taxon>
        <taxon>Rhodovulum</taxon>
    </lineage>
</organism>
<dbReference type="GO" id="GO:0009399">
    <property type="term" value="P:nitrogen fixation"/>
    <property type="evidence" value="ECO:0007669"/>
    <property type="project" value="UniProtKB-UniRule"/>
</dbReference>
<comment type="subunit">
    <text evidence="10">The complex is composed of six subunits: RnfA, RnfB, RnfC, RnfD, RnfE and RnfG.</text>
</comment>
<keyword evidence="2 10" id="KW-0597">Phosphoprotein</keyword>
<keyword evidence="4 10" id="KW-0288">FMN</keyword>
<keyword evidence="3 10" id="KW-0285">Flavoprotein</keyword>
<keyword evidence="9 10" id="KW-0472">Membrane</keyword>
<protein>
    <recommendedName>
        <fullName evidence="10">Ion-translocating oxidoreductase complex subunit D</fullName>
        <ecNumber evidence="10">7.-.-.-</ecNumber>
    </recommendedName>
    <alternativeName>
        <fullName evidence="10">Rnf electron transport complex subunit D</fullName>
    </alternativeName>
</protein>
<dbReference type="Proteomes" id="UP000294835">
    <property type="component" value="Unassembled WGS sequence"/>
</dbReference>
<comment type="similarity">
    <text evidence="10">Belongs to the NqrB/RnfD family.</text>
</comment>
<dbReference type="GO" id="GO:0022900">
    <property type="term" value="P:electron transport chain"/>
    <property type="evidence" value="ECO:0007669"/>
    <property type="project" value="UniProtKB-UniRule"/>
</dbReference>
<dbReference type="GO" id="GO:0042717">
    <property type="term" value="C:plasma membrane-derived chromatophore membrane"/>
    <property type="evidence" value="ECO:0007669"/>
    <property type="project" value="UniProtKB-SubCell"/>
</dbReference>
<evidence type="ECO:0000313" key="11">
    <source>
        <dbReference type="EMBL" id="TCP43340.1"/>
    </source>
</evidence>
<dbReference type="InterPro" id="IPR011303">
    <property type="entry name" value="RnfD_bac"/>
</dbReference>
<keyword evidence="6 10" id="KW-1278">Translocase</keyword>
<name>A0A4R2Q428_9RHOB</name>
<reference evidence="11 12" key="1">
    <citation type="submission" date="2019-03" db="EMBL/GenBank/DDBJ databases">
        <title>Genomic Encyclopedia of Type Strains, Phase IV (KMG-IV): sequencing the most valuable type-strain genomes for metagenomic binning, comparative biology and taxonomic classification.</title>
        <authorList>
            <person name="Goeker M."/>
        </authorList>
    </citation>
    <scope>NUCLEOTIDE SEQUENCE [LARGE SCALE GENOMIC DNA]</scope>
    <source>
        <strain evidence="11 12">DSM 18063</strain>
    </source>
</reference>
<evidence type="ECO:0000256" key="7">
    <source>
        <dbReference type="ARBA" id="ARBA00022982"/>
    </source>
</evidence>
<keyword evidence="7 10" id="KW-0249">Electron transport</keyword>
<evidence type="ECO:0000256" key="8">
    <source>
        <dbReference type="ARBA" id="ARBA00022989"/>
    </source>
</evidence>
<dbReference type="PANTHER" id="PTHR30578">
    <property type="entry name" value="ELECTRON TRANSPORT COMPLEX PROTEIN RNFD"/>
    <property type="match status" value="1"/>
</dbReference>
<dbReference type="InterPro" id="IPR004338">
    <property type="entry name" value="NqrB/RnfD"/>
</dbReference>
<dbReference type="NCBIfam" id="TIGR01946">
    <property type="entry name" value="rnfD"/>
    <property type="match status" value="1"/>
</dbReference>
<gene>
    <name evidence="10" type="primary">rnfD</name>
    <name evidence="11" type="ORF">EV662_102538</name>
</gene>
<keyword evidence="8 10" id="KW-1133">Transmembrane helix</keyword>
<keyword evidence="5 10" id="KW-0812">Transmembrane</keyword>
<dbReference type="Pfam" id="PF03116">
    <property type="entry name" value="NQR2_RnfD_RnfE"/>
    <property type="match status" value="1"/>
</dbReference>
<comment type="function">
    <text evidence="10">Part of a membrane-bound complex that couples electron transfer with translocation of ions across the membrane.</text>
</comment>
<dbReference type="RefSeq" id="WP_132461173.1">
    <property type="nucleotide sequence ID" value="NZ_SLXP01000002.1"/>
</dbReference>
<comment type="caution">
    <text evidence="11">The sequence shown here is derived from an EMBL/GenBank/DDBJ whole genome shotgun (WGS) entry which is preliminary data.</text>
</comment>